<feature type="domain" description="HTH cro/C1-type" evidence="1">
    <location>
        <begin position="22"/>
        <end position="54"/>
    </location>
</feature>
<gene>
    <name evidence="2" type="ORF">ACFQ08_21800</name>
</gene>
<protein>
    <submittedName>
        <fullName evidence="2">Multiprotein-bridging factor 1 family protein</fullName>
    </submittedName>
</protein>
<evidence type="ECO:0000313" key="3">
    <source>
        <dbReference type="Proteomes" id="UP001597024"/>
    </source>
</evidence>
<organism evidence="2 3">
    <name type="scientific">Streptosporangium algeriense</name>
    <dbReference type="NCBI Taxonomy" id="1682748"/>
    <lineage>
        <taxon>Bacteria</taxon>
        <taxon>Bacillati</taxon>
        <taxon>Actinomycetota</taxon>
        <taxon>Actinomycetes</taxon>
        <taxon>Streptosporangiales</taxon>
        <taxon>Streptosporangiaceae</taxon>
        <taxon>Streptosporangium</taxon>
    </lineage>
</organism>
<keyword evidence="3" id="KW-1185">Reference proteome</keyword>
<dbReference type="PROSITE" id="PS50943">
    <property type="entry name" value="HTH_CROC1"/>
    <property type="match status" value="1"/>
</dbReference>
<dbReference type="SMART" id="SM00530">
    <property type="entry name" value="HTH_XRE"/>
    <property type="match status" value="1"/>
</dbReference>
<dbReference type="SUPFAM" id="SSF47413">
    <property type="entry name" value="lambda repressor-like DNA-binding domains"/>
    <property type="match status" value="1"/>
</dbReference>
<comment type="caution">
    <text evidence="2">The sequence shown here is derived from an EMBL/GenBank/DDBJ whole genome shotgun (WGS) entry which is preliminary data.</text>
</comment>
<accession>A0ABW3DVX3</accession>
<dbReference type="Proteomes" id="UP001597024">
    <property type="component" value="Unassembled WGS sequence"/>
</dbReference>
<name>A0ABW3DVX3_9ACTN</name>
<evidence type="ECO:0000313" key="2">
    <source>
        <dbReference type="EMBL" id="MFD0887187.1"/>
    </source>
</evidence>
<sequence length="76" mass="8182">MTDEPTSYSELAQVLTALPLLVREARRARHLSQKRASEEIGVAISTISRIESGEGLHVASVLPILRWLDTGGGDGV</sequence>
<dbReference type="InterPro" id="IPR001387">
    <property type="entry name" value="Cro/C1-type_HTH"/>
</dbReference>
<proteinExistence type="predicted"/>
<evidence type="ECO:0000259" key="1">
    <source>
        <dbReference type="PROSITE" id="PS50943"/>
    </source>
</evidence>
<dbReference type="Pfam" id="PF01381">
    <property type="entry name" value="HTH_3"/>
    <property type="match status" value="1"/>
</dbReference>
<dbReference type="EMBL" id="JBHTHX010000841">
    <property type="protein sequence ID" value="MFD0887187.1"/>
    <property type="molecule type" value="Genomic_DNA"/>
</dbReference>
<reference evidence="3" key="1">
    <citation type="journal article" date="2019" name="Int. J. Syst. Evol. Microbiol.">
        <title>The Global Catalogue of Microorganisms (GCM) 10K type strain sequencing project: providing services to taxonomists for standard genome sequencing and annotation.</title>
        <authorList>
            <consortium name="The Broad Institute Genomics Platform"/>
            <consortium name="The Broad Institute Genome Sequencing Center for Infectious Disease"/>
            <person name="Wu L."/>
            <person name="Ma J."/>
        </authorList>
    </citation>
    <scope>NUCLEOTIDE SEQUENCE [LARGE SCALE GENOMIC DNA]</scope>
    <source>
        <strain evidence="3">CCUG 62974</strain>
    </source>
</reference>
<dbReference type="CDD" id="cd00093">
    <property type="entry name" value="HTH_XRE"/>
    <property type="match status" value="1"/>
</dbReference>
<dbReference type="Gene3D" id="1.10.260.40">
    <property type="entry name" value="lambda repressor-like DNA-binding domains"/>
    <property type="match status" value="1"/>
</dbReference>
<dbReference type="InterPro" id="IPR010982">
    <property type="entry name" value="Lambda_DNA-bd_dom_sf"/>
</dbReference>